<evidence type="ECO:0000313" key="1">
    <source>
        <dbReference type="EMBL" id="PGH17733.1"/>
    </source>
</evidence>
<evidence type="ECO:0000313" key="2">
    <source>
        <dbReference type="Proteomes" id="UP000223968"/>
    </source>
</evidence>
<accession>A0A2B7Y9L9</accession>
<dbReference type="OrthoDB" id="4199879at2759"/>
<comment type="caution">
    <text evidence="1">The sequence shown here is derived from an EMBL/GenBank/DDBJ whole genome shotgun (WGS) entry which is preliminary data.</text>
</comment>
<protein>
    <submittedName>
        <fullName evidence="1">Uncharacterized protein</fullName>
    </submittedName>
</protein>
<organism evidence="1 2">
    <name type="scientific">Helicocarpus griseus UAMH5409</name>
    <dbReference type="NCBI Taxonomy" id="1447875"/>
    <lineage>
        <taxon>Eukaryota</taxon>
        <taxon>Fungi</taxon>
        <taxon>Dikarya</taxon>
        <taxon>Ascomycota</taxon>
        <taxon>Pezizomycotina</taxon>
        <taxon>Eurotiomycetes</taxon>
        <taxon>Eurotiomycetidae</taxon>
        <taxon>Onygenales</taxon>
        <taxon>Ajellomycetaceae</taxon>
        <taxon>Helicocarpus</taxon>
    </lineage>
</organism>
<sequence length="256" mass="29768">MSSLLDQELLYTYNLGNQGQNPRNELRNRRRHTDMAEIPRIECCSWDEPQHQSYVPASKYQYPPRPPLDTPVSIFTEFEDDPDEERTIKKSKSDTGMRRGFWSKLVKPRNENHRHSADMLTTYARPDHPQQAAMASVKLVWSHEHQIWMFPNSRSEEEHGHHHHNHHQQHQKHWWPALDILRPRSTPLAPRTSSDEYLFAQLPGHYPLSNYGPVNNEEYLPAYTPGRNLGDVATRTGTESQWTLVASRVNGAASVH</sequence>
<gene>
    <name evidence="1" type="ORF">AJ79_00874</name>
</gene>
<dbReference type="AlphaFoldDB" id="A0A2B7Y9L9"/>
<dbReference type="Proteomes" id="UP000223968">
    <property type="component" value="Unassembled WGS sequence"/>
</dbReference>
<keyword evidence="2" id="KW-1185">Reference proteome</keyword>
<dbReference type="EMBL" id="PDNB01000008">
    <property type="protein sequence ID" value="PGH17733.1"/>
    <property type="molecule type" value="Genomic_DNA"/>
</dbReference>
<proteinExistence type="predicted"/>
<reference evidence="1 2" key="1">
    <citation type="submission" date="2017-10" db="EMBL/GenBank/DDBJ databases">
        <title>Comparative genomics in systemic dimorphic fungi from Ajellomycetaceae.</title>
        <authorList>
            <person name="Munoz J.F."/>
            <person name="Mcewen J.G."/>
            <person name="Clay O.K."/>
            <person name="Cuomo C.A."/>
        </authorList>
    </citation>
    <scope>NUCLEOTIDE SEQUENCE [LARGE SCALE GENOMIC DNA]</scope>
    <source>
        <strain evidence="1 2">UAMH5409</strain>
    </source>
</reference>
<name>A0A2B7Y9L9_9EURO</name>